<name>A0ABV2BR38_9GAMM</name>
<organism evidence="1 2">
    <name type="scientific">Aliikangiella maris</name>
    <dbReference type="NCBI Taxonomy" id="3162458"/>
    <lineage>
        <taxon>Bacteria</taxon>
        <taxon>Pseudomonadati</taxon>
        <taxon>Pseudomonadota</taxon>
        <taxon>Gammaproteobacteria</taxon>
        <taxon>Oceanospirillales</taxon>
        <taxon>Pleioneaceae</taxon>
        <taxon>Aliikangiella</taxon>
    </lineage>
</organism>
<sequence>MNFSLILVYSTLSLLLTGCKALDPAASENSDSIYSAVDAIIPKHTPNSIAELQLYVSQVVTEGKVTLTENAFAQQSKLSIERTPIKTLQGPIVGRSLETPHLFLLILENNQQCVLIHQQSQQHWVLQEAKCVARE</sequence>
<reference evidence="1 2" key="1">
    <citation type="submission" date="2024-06" db="EMBL/GenBank/DDBJ databases">
        <authorList>
            <person name="Li F."/>
        </authorList>
    </citation>
    <scope>NUCLEOTIDE SEQUENCE [LARGE SCALE GENOMIC DNA]</scope>
    <source>
        <strain evidence="1 2">GXAS 311</strain>
    </source>
</reference>
<dbReference type="Proteomes" id="UP001548189">
    <property type="component" value="Unassembled WGS sequence"/>
</dbReference>
<evidence type="ECO:0000313" key="2">
    <source>
        <dbReference type="Proteomes" id="UP001548189"/>
    </source>
</evidence>
<protein>
    <submittedName>
        <fullName evidence="1">Uncharacterized protein</fullName>
    </submittedName>
</protein>
<keyword evidence="2" id="KW-1185">Reference proteome</keyword>
<accession>A0ABV2BR38</accession>
<gene>
    <name evidence="1" type="ORF">ABVT43_04590</name>
</gene>
<comment type="caution">
    <text evidence="1">The sequence shown here is derived from an EMBL/GenBank/DDBJ whole genome shotgun (WGS) entry which is preliminary data.</text>
</comment>
<dbReference type="EMBL" id="JBEVCJ010000004">
    <property type="protein sequence ID" value="MET1254397.1"/>
    <property type="molecule type" value="Genomic_DNA"/>
</dbReference>
<evidence type="ECO:0000313" key="1">
    <source>
        <dbReference type="EMBL" id="MET1254397.1"/>
    </source>
</evidence>
<proteinExistence type="predicted"/>